<sequence length="859" mass="95573">MTEQASSRAAIDLPSKGLAGHVQSHPRLRPCPLFRPCHHRQAGCGFRRRKSPFVALLYIVIRFDPVEAQCCGAISSCLCLGRHAPHLQRHLKLCSLAGGVAIHSLYGAYQGQSTFICCSLERRQLSGNLMRIVLMALVNHAKETYRLHLDSPAKFPGPPSSRASRTTDVGKDARNLEGSAANEEKPQQTGILLDWSSIGDRITEAVVPDWAQRLPAFIAKFQKEMALEPNTLAEEIWNNSRDADIHPEIARSASVRVSEELCQEEEQFLEKRKHFTRQALAKYLDLAESDIHPDDVPVIAMCGSGGGLRALVAGASSYYSAQKAGLFDCVTYTAGVSGSCWLQTLYHSSLANQDLGKLLQHLKNRIGIHIAFPPPVLSLVTSAPTDKYLMSGVFEKYHGIKDADFGLVDVYGLLLGARLMVPRNELSINPDDLKLSHQRQYVDQGANPLPIYTAVRHEIPLQETTNNSKGGKSQEDISKKALQEAWFQWFEFTPYELFCEELGCGIPTWAVGRQFSAGKSVAREHGYVLPELRIPLLMGIWGSAFCATLSHYYKEIRPLVLGLTGFGGLDAMISERNDDLVKVHPIDPAQIPNFALGMKHVLSDRVPESIHRNKDIALMDAGMSNNLPIYPLLRPGRNVDIIIAFDASADIQKENWLRVADGYARQRGIKGWPLGTGWPDKEVNTSKDTGKAIDEAYSASTKGAERKVEQADADQKQMERETPNSDAVGQGTIWVGTTEERTSTEEPPQSKRVEADWQLMTPDAGIAVVYFPLLPNPRVAGVDPDTSEFMSTWNFVYTPDDIDSVVRLAQENFRDGEQRTKMAVHAVYERKRRVREEREQEERRARGGLWGDIPEMKVS</sequence>
<keyword evidence="3" id="KW-0442">Lipid degradation</keyword>
<evidence type="ECO:0000256" key="1">
    <source>
        <dbReference type="ARBA" id="ARBA00022801"/>
    </source>
</evidence>
<dbReference type="AlphaFoldDB" id="A0A5N6KPS5"/>
<accession>A0A5N6KPS5</accession>
<dbReference type="InterPro" id="IPR002642">
    <property type="entry name" value="LysoPLipase_cat_dom"/>
</dbReference>
<keyword evidence="7" id="KW-1185">Reference proteome</keyword>
<feature type="compositionally biased region" description="Basic and acidic residues" evidence="4">
    <location>
        <begin position="834"/>
        <end position="845"/>
    </location>
</feature>
<dbReference type="EMBL" id="VIBQ01000009">
    <property type="protein sequence ID" value="KAB8337308.1"/>
    <property type="molecule type" value="Genomic_DNA"/>
</dbReference>
<evidence type="ECO:0000313" key="7">
    <source>
        <dbReference type="Proteomes" id="UP000327013"/>
    </source>
</evidence>
<feature type="domain" description="PLA2c" evidence="5">
    <location>
        <begin position="247"/>
        <end position="855"/>
    </location>
</feature>
<dbReference type="CDD" id="cd00147">
    <property type="entry name" value="cPLA2_like"/>
    <property type="match status" value="1"/>
</dbReference>
<keyword evidence="1 3" id="KW-0378">Hydrolase</keyword>
<dbReference type="Pfam" id="PF01735">
    <property type="entry name" value="PLA2_B"/>
    <property type="match status" value="1"/>
</dbReference>
<dbReference type="Gene3D" id="3.40.1090.10">
    <property type="entry name" value="Cytosolic phospholipase A2 catalytic domain"/>
    <property type="match status" value="1"/>
</dbReference>
<feature type="region of interest" description="Disordered" evidence="4">
    <location>
        <begin position="150"/>
        <end position="169"/>
    </location>
</feature>
<dbReference type="PANTHER" id="PTHR10728">
    <property type="entry name" value="CYTOSOLIC PHOSPHOLIPASE A2"/>
    <property type="match status" value="1"/>
</dbReference>
<evidence type="ECO:0000256" key="2">
    <source>
        <dbReference type="ARBA" id="ARBA00023098"/>
    </source>
</evidence>
<dbReference type="GO" id="GO:0005829">
    <property type="term" value="C:cytosol"/>
    <property type="evidence" value="ECO:0007669"/>
    <property type="project" value="TreeGrafter"/>
</dbReference>
<dbReference type="GO" id="GO:0046475">
    <property type="term" value="P:glycerophospholipid catabolic process"/>
    <property type="evidence" value="ECO:0007669"/>
    <property type="project" value="TreeGrafter"/>
</dbReference>
<feature type="compositionally biased region" description="Basic and acidic residues" evidence="4">
    <location>
        <begin position="738"/>
        <end position="750"/>
    </location>
</feature>
<dbReference type="InterPro" id="IPR016035">
    <property type="entry name" value="Acyl_Trfase/lysoPLipase"/>
</dbReference>
<feature type="region of interest" description="Disordered" evidence="4">
    <location>
        <begin position="699"/>
        <end position="750"/>
    </location>
</feature>
<evidence type="ECO:0000313" key="6">
    <source>
        <dbReference type="EMBL" id="KAB8337308.1"/>
    </source>
</evidence>
<feature type="region of interest" description="Disordered" evidence="4">
    <location>
        <begin position="833"/>
        <end position="859"/>
    </location>
</feature>
<name>A0A5N6KPS5_9ROSI</name>
<reference evidence="6 7" key="1">
    <citation type="submission" date="2019-06" db="EMBL/GenBank/DDBJ databases">
        <title>A chromosomal-level reference genome of Carpinus fangiana (Coryloideae, Betulaceae).</title>
        <authorList>
            <person name="Yang X."/>
            <person name="Wang Z."/>
            <person name="Zhang L."/>
            <person name="Hao G."/>
            <person name="Liu J."/>
            <person name="Yang Y."/>
        </authorList>
    </citation>
    <scope>NUCLEOTIDE SEQUENCE [LARGE SCALE GENOMIC DNA]</scope>
    <source>
        <strain evidence="6">Cfa_2016G</strain>
        <tissue evidence="6">Leaf</tissue>
    </source>
</reference>
<gene>
    <name evidence="6" type="ORF">FH972_021609</name>
</gene>
<protein>
    <recommendedName>
        <fullName evidence="5">PLA2c domain-containing protein</fullName>
    </recommendedName>
</protein>
<dbReference type="Proteomes" id="UP000327013">
    <property type="component" value="Unassembled WGS sequence"/>
</dbReference>
<dbReference type="SUPFAM" id="SSF52151">
    <property type="entry name" value="FabD/lysophospholipase-like"/>
    <property type="match status" value="1"/>
</dbReference>
<dbReference type="PANTHER" id="PTHR10728:SF40">
    <property type="entry name" value="PATATIN FAMILY PROTEIN"/>
    <property type="match status" value="1"/>
</dbReference>
<evidence type="ECO:0000259" key="5">
    <source>
        <dbReference type="PROSITE" id="PS51210"/>
    </source>
</evidence>
<dbReference type="GO" id="GO:0004623">
    <property type="term" value="F:phospholipase A2 activity"/>
    <property type="evidence" value="ECO:0007669"/>
    <property type="project" value="TreeGrafter"/>
</dbReference>
<organism evidence="6 7">
    <name type="scientific">Carpinus fangiana</name>
    <dbReference type="NCBI Taxonomy" id="176857"/>
    <lineage>
        <taxon>Eukaryota</taxon>
        <taxon>Viridiplantae</taxon>
        <taxon>Streptophyta</taxon>
        <taxon>Embryophyta</taxon>
        <taxon>Tracheophyta</taxon>
        <taxon>Spermatophyta</taxon>
        <taxon>Magnoliopsida</taxon>
        <taxon>eudicotyledons</taxon>
        <taxon>Gunneridae</taxon>
        <taxon>Pentapetalae</taxon>
        <taxon>rosids</taxon>
        <taxon>fabids</taxon>
        <taxon>Fagales</taxon>
        <taxon>Betulaceae</taxon>
        <taxon>Carpinus</taxon>
    </lineage>
</organism>
<dbReference type="PROSITE" id="PS51210">
    <property type="entry name" value="PLA2C"/>
    <property type="match status" value="1"/>
</dbReference>
<feature type="compositionally biased region" description="Basic and acidic residues" evidence="4">
    <location>
        <begin position="703"/>
        <end position="723"/>
    </location>
</feature>
<dbReference type="SMART" id="SM00022">
    <property type="entry name" value="PLAc"/>
    <property type="match status" value="1"/>
</dbReference>
<dbReference type="OrthoDB" id="6121437at2759"/>
<keyword evidence="2 3" id="KW-0443">Lipid metabolism</keyword>
<evidence type="ECO:0000256" key="4">
    <source>
        <dbReference type="SAM" id="MobiDB-lite"/>
    </source>
</evidence>
<evidence type="ECO:0000256" key="3">
    <source>
        <dbReference type="PROSITE-ProRule" id="PRU00555"/>
    </source>
</evidence>
<proteinExistence type="predicted"/>
<comment type="caution">
    <text evidence="6">The sequence shown here is derived from an EMBL/GenBank/DDBJ whole genome shotgun (WGS) entry which is preliminary data.</text>
</comment>